<dbReference type="EMBL" id="VFPS01000002">
    <property type="protein sequence ID" value="TQM98815.1"/>
    <property type="molecule type" value="Genomic_DNA"/>
</dbReference>
<dbReference type="AlphaFoldDB" id="A0A4Y3UMT1"/>
<dbReference type="Proteomes" id="UP000319804">
    <property type="component" value="Unassembled WGS sequence"/>
</dbReference>
<organism evidence="1 2">
    <name type="scientific">Microbacterium lacticum</name>
    <dbReference type="NCBI Taxonomy" id="33885"/>
    <lineage>
        <taxon>Bacteria</taxon>
        <taxon>Bacillati</taxon>
        <taxon>Actinomycetota</taxon>
        <taxon>Actinomycetes</taxon>
        <taxon>Micrococcales</taxon>
        <taxon>Microbacteriaceae</taxon>
        <taxon>Microbacterium</taxon>
    </lineage>
</organism>
<keyword evidence="2" id="KW-1185">Reference proteome</keyword>
<evidence type="ECO:0000313" key="1">
    <source>
        <dbReference type="EMBL" id="TQM98815.1"/>
    </source>
</evidence>
<dbReference type="RefSeq" id="WP_170214276.1">
    <property type="nucleotide sequence ID" value="NZ_BJNA01000054.1"/>
</dbReference>
<sequence length="55" mass="6090">MATYDATEAHKHIKPELMAEFKKTLADAEAQGQEVYSVIVGNGVPLLYSVRDKQP</sequence>
<comment type="caution">
    <text evidence="1">The sequence shown here is derived from an EMBL/GenBank/DDBJ whole genome shotgun (WGS) entry which is preliminary data.</text>
</comment>
<reference evidence="1 2" key="1">
    <citation type="submission" date="2019-06" db="EMBL/GenBank/DDBJ databases">
        <title>Sequencing the genomes of 1000 actinobacteria strains.</title>
        <authorList>
            <person name="Klenk H.-P."/>
        </authorList>
    </citation>
    <scope>NUCLEOTIDE SEQUENCE [LARGE SCALE GENOMIC DNA]</scope>
    <source>
        <strain evidence="1 2">DSM 20427</strain>
    </source>
</reference>
<accession>A0A4Y3UMT1</accession>
<evidence type="ECO:0000313" key="2">
    <source>
        <dbReference type="Proteomes" id="UP000319804"/>
    </source>
</evidence>
<protein>
    <submittedName>
        <fullName evidence="1">Uncharacterized protein</fullName>
    </submittedName>
</protein>
<name>A0A4Y3UMT1_9MICO</name>
<proteinExistence type="predicted"/>
<gene>
    <name evidence="1" type="ORF">FHX68_1528</name>
</gene>